<dbReference type="AlphaFoldDB" id="A0A0P7WK44"/>
<organism evidence="2 3">
    <name type="scientific">Scleropages formosus</name>
    <name type="common">Asian bonytongue</name>
    <name type="synonym">Osteoglossum formosum</name>
    <dbReference type="NCBI Taxonomy" id="113540"/>
    <lineage>
        <taxon>Eukaryota</taxon>
        <taxon>Metazoa</taxon>
        <taxon>Chordata</taxon>
        <taxon>Craniata</taxon>
        <taxon>Vertebrata</taxon>
        <taxon>Euteleostomi</taxon>
        <taxon>Actinopterygii</taxon>
        <taxon>Neopterygii</taxon>
        <taxon>Teleostei</taxon>
        <taxon>Osteoglossocephala</taxon>
        <taxon>Osteoglossomorpha</taxon>
        <taxon>Osteoglossiformes</taxon>
        <taxon>Osteoglossidae</taxon>
        <taxon>Scleropages</taxon>
    </lineage>
</organism>
<evidence type="ECO:0000313" key="3">
    <source>
        <dbReference type="Proteomes" id="UP000034805"/>
    </source>
</evidence>
<sequence>MRQGTPFQTMVMGDLAVLSLMGGIQALVNQLIALPPPCLMGPRQRASQSHYLESPCRKIHWTPRAMRMTMTMILTALAANLIIPKAK</sequence>
<reference evidence="2 3" key="1">
    <citation type="submission" date="2015-08" db="EMBL/GenBank/DDBJ databases">
        <title>The genome of the Asian arowana (Scleropages formosus).</title>
        <authorList>
            <person name="Tan M.H."/>
            <person name="Gan H.M."/>
            <person name="Croft L.J."/>
            <person name="Austin C.M."/>
        </authorList>
    </citation>
    <scope>NUCLEOTIDE SEQUENCE [LARGE SCALE GENOMIC DNA]</scope>
    <source>
        <strain evidence="2">Aro1</strain>
    </source>
</reference>
<gene>
    <name evidence="2" type="ORF">Z043_120345</name>
</gene>
<dbReference type="EMBL" id="JARO02009517">
    <property type="protein sequence ID" value="KPP61544.1"/>
    <property type="molecule type" value="Genomic_DNA"/>
</dbReference>
<feature type="signal peptide" evidence="1">
    <location>
        <begin position="1"/>
        <end position="26"/>
    </location>
</feature>
<evidence type="ECO:0000256" key="1">
    <source>
        <dbReference type="SAM" id="SignalP"/>
    </source>
</evidence>
<name>A0A0P7WK44_SCLFO</name>
<dbReference type="Proteomes" id="UP000034805">
    <property type="component" value="Unassembled WGS sequence"/>
</dbReference>
<keyword evidence="1" id="KW-0732">Signal</keyword>
<evidence type="ECO:0000313" key="2">
    <source>
        <dbReference type="EMBL" id="KPP61544.1"/>
    </source>
</evidence>
<comment type="caution">
    <text evidence="2">The sequence shown here is derived from an EMBL/GenBank/DDBJ whole genome shotgun (WGS) entry which is preliminary data.</text>
</comment>
<proteinExistence type="predicted"/>
<accession>A0A0P7WK44</accession>
<protein>
    <submittedName>
        <fullName evidence="2">Uncharacterized protein</fullName>
    </submittedName>
</protein>
<feature type="chain" id="PRO_5006144573" evidence="1">
    <location>
        <begin position="27"/>
        <end position="87"/>
    </location>
</feature>